<evidence type="ECO:0000313" key="3">
    <source>
        <dbReference type="Proteomes" id="UP000321363"/>
    </source>
</evidence>
<dbReference type="InterPro" id="IPR016181">
    <property type="entry name" value="Acyl_CoA_acyltransferase"/>
</dbReference>
<comment type="caution">
    <text evidence="2">The sequence shown here is derived from an EMBL/GenBank/DDBJ whole genome shotgun (WGS) entry which is preliminary data.</text>
</comment>
<dbReference type="Gene3D" id="3.40.630.30">
    <property type="match status" value="1"/>
</dbReference>
<feature type="domain" description="N-acetyltransferase" evidence="1">
    <location>
        <begin position="1"/>
        <end position="154"/>
    </location>
</feature>
<dbReference type="RefSeq" id="WP_146945714.1">
    <property type="nucleotide sequence ID" value="NZ_VOQF01000001.1"/>
</dbReference>
<sequence>MKIKRALVDDYQVITELFEELMKEICEKTNRKLSIPDHYYSLEICKNYLEKDTYIVFLAEEKNHFIGFISLCISHSLYAGGEFGIIQEFYVLPEYRSNGIGSKLLAKAIQYGKTMEWKRIEVATPPLPQFSKSFIFYKNNGFIDGEGRKLKCYV</sequence>
<dbReference type="AlphaFoldDB" id="A0A5C6WAI0"/>
<dbReference type="OrthoDB" id="9789053at2"/>
<dbReference type="EMBL" id="VOQF01000001">
    <property type="protein sequence ID" value="TXC92852.1"/>
    <property type="molecule type" value="Genomic_DNA"/>
</dbReference>
<organism evidence="2 3">
    <name type="scientific">Metabacillus litoralis</name>
    <dbReference type="NCBI Taxonomy" id="152268"/>
    <lineage>
        <taxon>Bacteria</taxon>
        <taxon>Bacillati</taxon>
        <taxon>Bacillota</taxon>
        <taxon>Bacilli</taxon>
        <taxon>Bacillales</taxon>
        <taxon>Bacillaceae</taxon>
        <taxon>Metabacillus</taxon>
    </lineage>
</organism>
<gene>
    <name evidence="2" type="ORF">FS935_01240</name>
</gene>
<protein>
    <submittedName>
        <fullName evidence="2">GNAT family N-acetyltransferase</fullName>
    </submittedName>
</protein>
<dbReference type="Pfam" id="PF00583">
    <property type="entry name" value="Acetyltransf_1"/>
    <property type="match status" value="1"/>
</dbReference>
<dbReference type="PROSITE" id="PS51186">
    <property type="entry name" value="GNAT"/>
    <property type="match status" value="1"/>
</dbReference>
<dbReference type="InterPro" id="IPR000182">
    <property type="entry name" value="GNAT_dom"/>
</dbReference>
<accession>A0A5C6WAI0</accession>
<dbReference type="SUPFAM" id="SSF55729">
    <property type="entry name" value="Acyl-CoA N-acyltransferases (Nat)"/>
    <property type="match status" value="1"/>
</dbReference>
<dbReference type="Proteomes" id="UP000321363">
    <property type="component" value="Unassembled WGS sequence"/>
</dbReference>
<dbReference type="GO" id="GO:0016747">
    <property type="term" value="F:acyltransferase activity, transferring groups other than amino-acyl groups"/>
    <property type="evidence" value="ECO:0007669"/>
    <property type="project" value="InterPro"/>
</dbReference>
<keyword evidence="3" id="KW-1185">Reference proteome</keyword>
<evidence type="ECO:0000259" key="1">
    <source>
        <dbReference type="PROSITE" id="PS51186"/>
    </source>
</evidence>
<dbReference type="CDD" id="cd04301">
    <property type="entry name" value="NAT_SF"/>
    <property type="match status" value="1"/>
</dbReference>
<proteinExistence type="predicted"/>
<evidence type="ECO:0000313" key="2">
    <source>
        <dbReference type="EMBL" id="TXC92852.1"/>
    </source>
</evidence>
<keyword evidence="2" id="KW-0808">Transferase</keyword>
<reference evidence="2 3" key="1">
    <citation type="journal article" date="2005" name="Int. J. Syst. Evol. Microbiol.">
        <title>Bacillus litoralis sp. nov., isolated from a tidal flat of the Yellow Sea in Korea.</title>
        <authorList>
            <person name="Yoon J.H."/>
            <person name="Oh T.K."/>
        </authorList>
    </citation>
    <scope>NUCLEOTIDE SEQUENCE [LARGE SCALE GENOMIC DNA]</scope>
    <source>
        <strain evidence="2 3">SW-211</strain>
    </source>
</reference>
<name>A0A5C6WAI0_9BACI</name>